<name>J9H6Y2_9ZZZZ</name>
<feature type="non-terminal residue" evidence="1">
    <location>
        <position position="52"/>
    </location>
</feature>
<organism evidence="1">
    <name type="scientific">gut metagenome</name>
    <dbReference type="NCBI Taxonomy" id="749906"/>
    <lineage>
        <taxon>unclassified sequences</taxon>
        <taxon>metagenomes</taxon>
        <taxon>organismal metagenomes</taxon>
    </lineage>
</organism>
<gene>
    <name evidence="1" type="ORF">EVA_01964</name>
</gene>
<reference evidence="1" key="1">
    <citation type="journal article" date="2012" name="PLoS ONE">
        <title>Gene sets for utilization of primary and secondary nutrition supplies in the distal gut of endangered iberian lynx.</title>
        <authorList>
            <person name="Alcaide M."/>
            <person name="Messina E."/>
            <person name="Richter M."/>
            <person name="Bargiela R."/>
            <person name="Peplies J."/>
            <person name="Huws S.A."/>
            <person name="Newbold C.J."/>
            <person name="Golyshin P.N."/>
            <person name="Simon M.A."/>
            <person name="Lopez G."/>
            <person name="Yakimov M.M."/>
            <person name="Ferrer M."/>
        </authorList>
    </citation>
    <scope>NUCLEOTIDE SEQUENCE</scope>
</reference>
<evidence type="ECO:0000313" key="1">
    <source>
        <dbReference type="EMBL" id="EJX09930.1"/>
    </source>
</evidence>
<comment type="caution">
    <text evidence="1">The sequence shown here is derived from an EMBL/GenBank/DDBJ whole genome shotgun (WGS) entry which is preliminary data.</text>
</comment>
<accession>J9H6Y2</accession>
<protein>
    <submittedName>
        <fullName evidence="1">Secreted protein</fullName>
    </submittedName>
</protein>
<dbReference type="EMBL" id="AMCI01000288">
    <property type="protein sequence ID" value="EJX09930.1"/>
    <property type="molecule type" value="Genomic_DNA"/>
</dbReference>
<proteinExistence type="predicted"/>
<sequence>MKSLFLSILLAFVFSGISFASDFANYRGVWASNDAEAVVTDSVCIFFEKTPT</sequence>
<dbReference type="AlphaFoldDB" id="J9H6Y2"/>